<sequence length="266" mass="28617">MTKGPDAFRTISEVAEELNIPQHVLRFWETRFAQIRPVKRGGGRRFYRPEDVALLRGIRHLLYGAGYTIRGVQRILREQGVAHVQGLVAQAQGSSRLVSDALAATPAGHAAGSHLTGEGFTADGHDPGAPSFTGGEDDADAQAWRPADDPDDQVDAAGDIVDDDPPAPTDDADFAGHAARIPEADEAEFNAGASAQIDAVIDRYAPGPLSLRARRNNPQGSPAVINRMIEPSYQLAGSTREQLQAVVDELRECRRLLASALNRQSE</sequence>
<evidence type="ECO:0000256" key="1">
    <source>
        <dbReference type="ARBA" id="ARBA00023125"/>
    </source>
</evidence>
<dbReference type="InterPro" id="IPR000551">
    <property type="entry name" value="MerR-type_HTH_dom"/>
</dbReference>
<evidence type="ECO:0000313" key="4">
    <source>
        <dbReference type="EMBL" id="NIJ56540.1"/>
    </source>
</evidence>
<dbReference type="PROSITE" id="PS50937">
    <property type="entry name" value="HTH_MERR_2"/>
    <property type="match status" value="1"/>
</dbReference>
<keyword evidence="1 4" id="KW-0238">DNA-binding</keyword>
<keyword evidence="5" id="KW-1185">Reference proteome</keyword>
<gene>
    <name evidence="4" type="ORF">FHS82_000353</name>
</gene>
<dbReference type="Pfam" id="PF13411">
    <property type="entry name" value="MerR_1"/>
    <property type="match status" value="1"/>
</dbReference>
<name>A0ABX0UXC7_9HYPH</name>
<organism evidence="4 5">
    <name type="scientific">Pseudochelatococcus lubricantis</name>
    <dbReference type="NCBI Taxonomy" id="1538102"/>
    <lineage>
        <taxon>Bacteria</taxon>
        <taxon>Pseudomonadati</taxon>
        <taxon>Pseudomonadota</taxon>
        <taxon>Alphaproteobacteria</taxon>
        <taxon>Hyphomicrobiales</taxon>
        <taxon>Chelatococcaceae</taxon>
        <taxon>Pseudochelatococcus</taxon>
    </lineage>
</organism>
<dbReference type="GO" id="GO:0003677">
    <property type="term" value="F:DNA binding"/>
    <property type="evidence" value="ECO:0007669"/>
    <property type="project" value="UniProtKB-KW"/>
</dbReference>
<comment type="caution">
    <text evidence="4">The sequence shown here is derived from an EMBL/GenBank/DDBJ whole genome shotgun (WGS) entry which is preliminary data.</text>
</comment>
<dbReference type="SUPFAM" id="SSF46955">
    <property type="entry name" value="Putative DNA-binding domain"/>
    <property type="match status" value="1"/>
</dbReference>
<dbReference type="SMART" id="SM00422">
    <property type="entry name" value="HTH_MERR"/>
    <property type="match status" value="1"/>
</dbReference>
<dbReference type="EMBL" id="JAASQI010000001">
    <property type="protein sequence ID" value="NIJ56540.1"/>
    <property type="molecule type" value="Genomic_DNA"/>
</dbReference>
<dbReference type="Proteomes" id="UP001429580">
    <property type="component" value="Unassembled WGS sequence"/>
</dbReference>
<reference evidence="4 5" key="1">
    <citation type="submission" date="2020-03" db="EMBL/GenBank/DDBJ databases">
        <title>Genomic Encyclopedia of Type Strains, Phase IV (KMG-IV): sequencing the most valuable type-strain genomes for metagenomic binning, comparative biology and taxonomic classification.</title>
        <authorList>
            <person name="Goeker M."/>
        </authorList>
    </citation>
    <scope>NUCLEOTIDE SEQUENCE [LARGE SCALE GENOMIC DNA]</scope>
    <source>
        <strain evidence="4 5">DSM 103870</strain>
    </source>
</reference>
<accession>A0ABX0UXC7</accession>
<evidence type="ECO:0000259" key="3">
    <source>
        <dbReference type="PROSITE" id="PS50937"/>
    </source>
</evidence>
<dbReference type="InterPro" id="IPR009061">
    <property type="entry name" value="DNA-bd_dom_put_sf"/>
</dbReference>
<proteinExistence type="predicted"/>
<feature type="compositionally biased region" description="Acidic residues" evidence="2">
    <location>
        <begin position="149"/>
        <end position="169"/>
    </location>
</feature>
<dbReference type="InterPro" id="IPR047057">
    <property type="entry name" value="MerR_fam"/>
</dbReference>
<dbReference type="CDD" id="cd04765">
    <property type="entry name" value="HTH_MlrA-like_sg2"/>
    <property type="match status" value="1"/>
</dbReference>
<evidence type="ECO:0000313" key="5">
    <source>
        <dbReference type="Proteomes" id="UP001429580"/>
    </source>
</evidence>
<feature type="region of interest" description="Disordered" evidence="2">
    <location>
        <begin position="109"/>
        <end position="169"/>
    </location>
</feature>
<feature type="domain" description="HTH merR-type" evidence="3">
    <location>
        <begin position="10"/>
        <end position="78"/>
    </location>
</feature>
<dbReference type="PANTHER" id="PTHR30204">
    <property type="entry name" value="REDOX-CYCLING DRUG-SENSING TRANSCRIPTIONAL ACTIVATOR SOXR"/>
    <property type="match status" value="1"/>
</dbReference>
<protein>
    <submittedName>
        <fullName evidence="4">DNA-binding transcriptional MerR regulator</fullName>
    </submittedName>
</protein>
<dbReference type="Gene3D" id="1.10.1660.10">
    <property type="match status" value="1"/>
</dbReference>
<dbReference type="RefSeq" id="WP_343042479.1">
    <property type="nucleotide sequence ID" value="NZ_JAASQI010000001.1"/>
</dbReference>
<evidence type="ECO:0000256" key="2">
    <source>
        <dbReference type="SAM" id="MobiDB-lite"/>
    </source>
</evidence>
<dbReference type="PANTHER" id="PTHR30204:SF15">
    <property type="entry name" value="BLL5018 PROTEIN"/>
    <property type="match status" value="1"/>
</dbReference>